<evidence type="ECO:0000256" key="1">
    <source>
        <dbReference type="ARBA" id="ARBA00004141"/>
    </source>
</evidence>
<dbReference type="Pfam" id="PF01925">
    <property type="entry name" value="TauE"/>
    <property type="match status" value="2"/>
</dbReference>
<feature type="transmembrane region" description="Helical" evidence="6">
    <location>
        <begin position="214"/>
        <end position="233"/>
    </location>
</feature>
<protein>
    <recommendedName>
        <fullName evidence="6">Probable membrane transporter protein</fullName>
    </recommendedName>
</protein>
<dbReference type="InterPro" id="IPR051598">
    <property type="entry name" value="TSUP/Inactive_protease-like"/>
</dbReference>
<keyword evidence="4 6" id="KW-1133">Transmembrane helix</keyword>
<feature type="transmembrane region" description="Helical" evidence="6">
    <location>
        <begin position="239"/>
        <end position="257"/>
    </location>
</feature>
<sequence>MNKNTQAFSWGAGIGTLGGLIGLGGAEFRLPVLAGVFRFRMLDAIVINLMISLVTVVFSLIFRVGLGGLETLSPYWYVVLNLLAGSLLGSWIGVHYATRVEERVLVGVVVAMLVFLSVVLMSHQWLFQAGGIGLPLPVTMVLGFAAGLLIGVFSSLLGVAGGELLIPTILLLYGLDIKVAGSLSLAISIPTILMGLSRYRAKRCLEEVRSHRSFIGAMALGSVLGALVGALLLPYVPGTALHLLLGIILLISAWKLAQKARPSKPSEPPEGTTHG</sequence>
<feature type="transmembrane region" description="Helical" evidence="6">
    <location>
        <begin position="169"/>
        <end position="193"/>
    </location>
</feature>
<evidence type="ECO:0000313" key="8">
    <source>
        <dbReference type="Proteomes" id="UP001564408"/>
    </source>
</evidence>
<feature type="transmembrane region" description="Helical" evidence="6">
    <location>
        <begin position="7"/>
        <end position="25"/>
    </location>
</feature>
<dbReference type="EMBL" id="JBDKXB010000043">
    <property type="protein sequence ID" value="MEY6434115.1"/>
    <property type="molecule type" value="Genomic_DNA"/>
</dbReference>
<comment type="subcellular location">
    <subcellularLocation>
        <location evidence="6">Cell membrane</location>
        <topology evidence="6">Multi-pass membrane protein</topology>
    </subcellularLocation>
    <subcellularLocation>
        <location evidence="1">Membrane</location>
        <topology evidence="1">Multi-pass membrane protein</topology>
    </subcellularLocation>
</comment>
<evidence type="ECO:0000256" key="2">
    <source>
        <dbReference type="ARBA" id="ARBA00009142"/>
    </source>
</evidence>
<dbReference type="PANTHER" id="PTHR43701">
    <property type="entry name" value="MEMBRANE TRANSPORTER PROTEIN MJ0441-RELATED"/>
    <property type="match status" value="1"/>
</dbReference>
<keyword evidence="8" id="KW-1185">Reference proteome</keyword>
<keyword evidence="5 6" id="KW-0472">Membrane</keyword>
<dbReference type="InterPro" id="IPR002781">
    <property type="entry name" value="TM_pro_TauE-like"/>
</dbReference>
<accession>A0ABV4BIT1</accession>
<comment type="caution">
    <text evidence="7">The sequence shown here is derived from an EMBL/GenBank/DDBJ whole genome shotgun (WGS) entry which is preliminary data.</text>
</comment>
<feature type="transmembrane region" description="Helical" evidence="6">
    <location>
        <begin position="45"/>
        <end position="66"/>
    </location>
</feature>
<evidence type="ECO:0000256" key="5">
    <source>
        <dbReference type="ARBA" id="ARBA00023136"/>
    </source>
</evidence>
<comment type="similarity">
    <text evidence="2 6">Belongs to the 4-toluene sulfonate uptake permease (TSUP) (TC 2.A.102) family.</text>
</comment>
<evidence type="ECO:0000313" key="7">
    <source>
        <dbReference type="EMBL" id="MEY6434115.1"/>
    </source>
</evidence>
<dbReference type="Proteomes" id="UP001564408">
    <property type="component" value="Unassembled WGS sequence"/>
</dbReference>
<organism evidence="7 8">
    <name type="scientific">Thioalkalicoccus limnaeus</name>
    <dbReference type="NCBI Taxonomy" id="120681"/>
    <lineage>
        <taxon>Bacteria</taxon>
        <taxon>Pseudomonadati</taxon>
        <taxon>Pseudomonadota</taxon>
        <taxon>Gammaproteobacteria</taxon>
        <taxon>Chromatiales</taxon>
        <taxon>Chromatiaceae</taxon>
        <taxon>Thioalkalicoccus</taxon>
    </lineage>
</organism>
<feature type="transmembrane region" description="Helical" evidence="6">
    <location>
        <begin position="134"/>
        <end position="157"/>
    </location>
</feature>
<evidence type="ECO:0000256" key="4">
    <source>
        <dbReference type="ARBA" id="ARBA00022989"/>
    </source>
</evidence>
<dbReference type="PANTHER" id="PTHR43701:SF2">
    <property type="entry name" value="MEMBRANE TRANSPORTER PROTEIN YJNA-RELATED"/>
    <property type="match status" value="1"/>
</dbReference>
<keyword evidence="3 6" id="KW-0812">Transmembrane</keyword>
<keyword evidence="6" id="KW-1003">Cell membrane</keyword>
<proteinExistence type="inferred from homology"/>
<feature type="transmembrane region" description="Helical" evidence="6">
    <location>
        <begin position="78"/>
        <end position="98"/>
    </location>
</feature>
<gene>
    <name evidence="7" type="ORF">ABC977_17055</name>
</gene>
<name>A0ABV4BIT1_9GAMM</name>
<dbReference type="RefSeq" id="WP_369668497.1">
    <property type="nucleotide sequence ID" value="NZ_JBDKXB010000043.1"/>
</dbReference>
<evidence type="ECO:0000256" key="6">
    <source>
        <dbReference type="RuleBase" id="RU363041"/>
    </source>
</evidence>
<reference evidence="7 8" key="1">
    <citation type="submission" date="2024-05" db="EMBL/GenBank/DDBJ databases">
        <title>Genome Sequence and Characterization of the New Strain Purple Sulfur Bacterium of Genus Thioalkalicoccus.</title>
        <authorList>
            <person name="Bryantseva I.A."/>
            <person name="Kyndt J.A."/>
            <person name="Imhoff J.F."/>
        </authorList>
    </citation>
    <scope>NUCLEOTIDE SEQUENCE [LARGE SCALE GENOMIC DNA]</scope>
    <source>
        <strain evidence="7 8">Um2</strain>
    </source>
</reference>
<feature type="transmembrane region" description="Helical" evidence="6">
    <location>
        <begin position="104"/>
        <end position="122"/>
    </location>
</feature>
<evidence type="ECO:0000256" key="3">
    <source>
        <dbReference type="ARBA" id="ARBA00022692"/>
    </source>
</evidence>